<dbReference type="GeneID" id="4703710"/>
<dbReference type="Proteomes" id="UP000006701">
    <property type="component" value="Unassembled WGS sequence"/>
</dbReference>
<evidence type="ECO:0000313" key="3">
    <source>
        <dbReference type="Proteomes" id="UP000006701"/>
    </source>
</evidence>
<dbReference type="OMA" id="FLSIMPE"/>
<sequence length="284" mass="30369">MSEDPQNSFEKHDSITITLGQALSLAGTLLALKILHAVALVFCTGPENAVQRAIQRTEQRAITILVSVVPDALYQAALKGRAASTEALFTLTDSNCQSLGRTNTGETQTTEKASSHANSPLLQVSSSISPAIRMFQCLSDRGMDLFSTNSGSGVDSLIPAAGSESVYSARTMRRSTSASKVYSRSSSIKQAMMVSAAQYAKIASERPRFSTASRPASMESMDQRHLSPMLESSQLGHSLLEMETLEATRSVESFPGKFPMSDGPAPHHMGGRGTTSVRPFSDCN</sequence>
<feature type="region of interest" description="Disordered" evidence="1">
    <location>
        <begin position="260"/>
        <end position="284"/>
    </location>
</feature>
<evidence type="ECO:0000313" key="2">
    <source>
        <dbReference type="EMBL" id="EAW10755.1"/>
    </source>
</evidence>
<feature type="compositionally biased region" description="Polar residues" evidence="1">
    <location>
        <begin position="274"/>
        <end position="284"/>
    </location>
</feature>
<dbReference type="AlphaFoldDB" id="A1CIQ0"/>
<organism evidence="2 3">
    <name type="scientific">Aspergillus clavatus (strain ATCC 1007 / CBS 513.65 / DSM 816 / NCTC 3887 / NRRL 1 / QM 1276 / 107)</name>
    <dbReference type="NCBI Taxonomy" id="344612"/>
    <lineage>
        <taxon>Eukaryota</taxon>
        <taxon>Fungi</taxon>
        <taxon>Dikarya</taxon>
        <taxon>Ascomycota</taxon>
        <taxon>Pezizomycotina</taxon>
        <taxon>Eurotiomycetes</taxon>
        <taxon>Eurotiomycetidae</taxon>
        <taxon>Eurotiales</taxon>
        <taxon>Aspergillaceae</taxon>
        <taxon>Aspergillus</taxon>
        <taxon>Aspergillus subgen. Fumigati</taxon>
    </lineage>
</organism>
<name>A1CIQ0_ASPCL</name>
<reference evidence="2 3" key="1">
    <citation type="journal article" date="2008" name="PLoS Genet.">
        <title>Genomic islands in the pathogenic filamentous fungus Aspergillus fumigatus.</title>
        <authorList>
            <person name="Fedorova N.D."/>
            <person name="Khaldi N."/>
            <person name="Joardar V.S."/>
            <person name="Maiti R."/>
            <person name="Amedeo P."/>
            <person name="Anderson M.J."/>
            <person name="Crabtree J."/>
            <person name="Silva J.C."/>
            <person name="Badger J.H."/>
            <person name="Albarraq A."/>
            <person name="Angiuoli S."/>
            <person name="Bussey H."/>
            <person name="Bowyer P."/>
            <person name="Cotty P.J."/>
            <person name="Dyer P.S."/>
            <person name="Egan A."/>
            <person name="Galens K."/>
            <person name="Fraser-Liggett C.M."/>
            <person name="Haas B.J."/>
            <person name="Inman J.M."/>
            <person name="Kent R."/>
            <person name="Lemieux S."/>
            <person name="Malavazi I."/>
            <person name="Orvis J."/>
            <person name="Roemer T."/>
            <person name="Ronning C.M."/>
            <person name="Sundaram J.P."/>
            <person name="Sutton G."/>
            <person name="Turner G."/>
            <person name="Venter J.C."/>
            <person name="White O.R."/>
            <person name="Whitty B.R."/>
            <person name="Youngman P."/>
            <person name="Wolfe K.H."/>
            <person name="Goldman G.H."/>
            <person name="Wortman J.R."/>
            <person name="Jiang B."/>
            <person name="Denning D.W."/>
            <person name="Nierman W.C."/>
        </authorList>
    </citation>
    <scope>NUCLEOTIDE SEQUENCE [LARGE SCALE GENOMIC DNA]</scope>
    <source>
        <strain evidence="3">ATCC 1007 / CBS 513.65 / DSM 816 / NCTC 3887 / NRRL 1</strain>
    </source>
</reference>
<dbReference type="OrthoDB" id="4326871at2759"/>
<accession>A1CIQ0</accession>
<feature type="region of interest" description="Disordered" evidence="1">
    <location>
        <begin position="99"/>
        <end position="119"/>
    </location>
</feature>
<protein>
    <submittedName>
        <fullName evidence="2">Uncharacterized protein</fullName>
    </submittedName>
</protein>
<evidence type="ECO:0000256" key="1">
    <source>
        <dbReference type="SAM" id="MobiDB-lite"/>
    </source>
</evidence>
<dbReference type="VEuPathDB" id="FungiDB:ACLA_052280"/>
<dbReference type="KEGG" id="act:ACLA_052280"/>
<dbReference type="EMBL" id="DS027054">
    <property type="protein sequence ID" value="EAW10755.1"/>
    <property type="molecule type" value="Genomic_DNA"/>
</dbReference>
<dbReference type="RefSeq" id="XP_001272181.1">
    <property type="nucleotide sequence ID" value="XM_001272180.1"/>
</dbReference>
<gene>
    <name evidence="2" type="ORF">ACLA_052280</name>
</gene>
<proteinExistence type="predicted"/>
<dbReference type="HOGENOM" id="CLU_940025_0_0_1"/>
<keyword evidence="3" id="KW-1185">Reference proteome</keyword>